<proteinExistence type="predicted"/>
<name>A0A5C1AHU7_9BACT</name>
<protein>
    <submittedName>
        <fullName evidence="1">Uncharacterized protein</fullName>
    </submittedName>
</protein>
<dbReference type="AlphaFoldDB" id="A0A5C1AHU7"/>
<evidence type="ECO:0000313" key="2">
    <source>
        <dbReference type="Proteomes" id="UP000324974"/>
    </source>
</evidence>
<sequence>MKKQKTLFDREVVFESTEHKNEYDIKFITPEKFIELIKDLYERLEIVEVKEDEHQQKT</sequence>
<dbReference type="EMBL" id="CP042425">
    <property type="protein sequence ID" value="QEL16538.1"/>
    <property type="molecule type" value="Genomic_DNA"/>
</dbReference>
<dbReference type="KEGG" id="lrs:PX52LOC_03497"/>
<evidence type="ECO:0000313" key="1">
    <source>
        <dbReference type="EMBL" id="QEL16538.1"/>
    </source>
</evidence>
<organism evidence="1 2">
    <name type="scientific">Limnoglobus roseus</name>
    <dbReference type="NCBI Taxonomy" id="2598579"/>
    <lineage>
        <taxon>Bacteria</taxon>
        <taxon>Pseudomonadati</taxon>
        <taxon>Planctomycetota</taxon>
        <taxon>Planctomycetia</taxon>
        <taxon>Gemmatales</taxon>
        <taxon>Gemmataceae</taxon>
        <taxon>Limnoglobus</taxon>
    </lineage>
</organism>
<reference evidence="2" key="1">
    <citation type="submission" date="2019-08" db="EMBL/GenBank/DDBJ databases">
        <title>Limnoglobus roseus gen. nov., sp. nov., a novel freshwater planctomycete with a giant genome from the family Gemmataceae.</title>
        <authorList>
            <person name="Kulichevskaya I.S."/>
            <person name="Naumoff D.G."/>
            <person name="Miroshnikov K."/>
            <person name="Ivanova A."/>
            <person name="Philippov D.A."/>
            <person name="Hakobyan A."/>
            <person name="Rijpstra I.C."/>
            <person name="Sinninghe Damste J.S."/>
            <person name="Liesack W."/>
            <person name="Dedysh S.N."/>
        </authorList>
    </citation>
    <scope>NUCLEOTIDE SEQUENCE [LARGE SCALE GENOMIC DNA]</scope>
    <source>
        <strain evidence="2">PX52</strain>
    </source>
</reference>
<keyword evidence="2" id="KW-1185">Reference proteome</keyword>
<gene>
    <name evidence="1" type="ORF">PX52LOC_03497</name>
</gene>
<accession>A0A5C1AHU7</accession>
<dbReference type="Proteomes" id="UP000324974">
    <property type="component" value="Chromosome"/>
</dbReference>